<sequence>MSSVNAQQGSAGSNAGNVPSAEPLDLSRAKVAAYSHDNVFARIHARGEDPGVGNDQAEADLRQLEADMLAYQPPASQGDVAQAEEPLTAVGSQFE</sequence>
<dbReference type="Proteomes" id="UP001140502">
    <property type="component" value="Unassembled WGS sequence"/>
</dbReference>
<name>A0A9W8TBE1_9HYPO</name>
<feature type="compositionally biased region" description="Polar residues" evidence="1">
    <location>
        <begin position="1"/>
        <end position="17"/>
    </location>
</feature>
<evidence type="ECO:0000256" key="1">
    <source>
        <dbReference type="SAM" id="MobiDB-lite"/>
    </source>
</evidence>
<dbReference type="EMBL" id="JAPEUR010000660">
    <property type="protein sequence ID" value="KAJ4307693.1"/>
    <property type="molecule type" value="Genomic_DNA"/>
</dbReference>
<feature type="region of interest" description="Disordered" evidence="1">
    <location>
        <begin position="72"/>
        <end position="95"/>
    </location>
</feature>
<accession>A0A9W8TBE1</accession>
<dbReference type="AlphaFoldDB" id="A0A9W8TBE1"/>
<proteinExistence type="predicted"/>
<dbReference type="OrthoDB" id="5076675at2759"/>
<keyword evidence="3" id="KW-1185">Reference proteome</keyword>
<feature type="region of interest" description="Disordered" evidence="1">
    <location>
        <begin position="1"/>
        <end position="21"/>
    </location>
</feature>
<gene>
    <name evidence="2" type="ORF">N0V84_012554</name>
</gene>
<evidence type="ECO:0000313" key="2">
    <source>
        <dbReference type="EMBL" id="KAJ4307693.1"/>
    </source>
</evidence>
<comment type="caution">
    <text evidence="2">The sequence shown here is derived from an EMBL/GenBank/DDBJ whole genome shotgun (WGS) entry which is preliminary data.</text>
</comment>
<reference evidence="2" key="1">
    <citation type="submission" date="2022-10" db="EMBL/GenBank/DDBJ databases">
        <title>Tapping the CABI collections for fungal endophytes: first genome assemblies for Collariella, Neodidymelliopsis, Ascochyta clinopodiicola, Didymella pomorum, Didymosphaeria variabile, Neocosmospora piperis and Neocucurbitaria cava.</title>
        <authorList>
            <person name="Hill R."/>
        </authorList>
    </citation>
    <scope>NUCLEOTIDE SEQUENCE</scope>
    <source>
        <strain evidence="2">IMI 366586</strain>
    </source>
</reference>
<evidence type="ECO:0000313" key="3">
    <source>
        <dbReference type="Proteomes" id="UP001140502"/>
    </source>
</evidence>
<organism evidence="2 3">
    <name type="scientific">Fusarium piperis</name>
    <dbReference type="NCBI Taxonomy" id="1435070"/>
    <lineage>
        <taxon>Eukaryota</taxon>
        <taxon>Fungi</taxon>
        <taxon>Dikarya</taxon>
        <taxon>Ascomycota</taxon>
        <taxon>Pezizomycotina</taxon>
        <taxon>Sordariomycetes</taxon>
        <taxon>Hypocreomycetidae</taxon>
        <taxon>Hypocreales</taxon>
        <taxon>Nectriaceae</taxon>
        <taxon>Fusarium</taxon>
        <taxon>Fusarium solani species complex</taxon>
    </lineage>
</organism>
<protein>
    <submittedName>
        <fullName evidence="2">Uncharacterized protein</fullName>
    </submittedName>
</protein>